<accession>A0A8R1XR66</accession>
<keyword evidence="2" id="KW-0732">Signal</keyword>
<dbReference type="EMBL" id="CMVM020000060">
    <property type="status" value="NOT_ANNOTATED_CDS"/>
    <property type="molecule type" value="Genomic_DNA"/>
</dbReference>
<evidence type="ECO:0000256" key="1">
    <source>
        <dbReference type="SAM" id="MobiDB-lite"/>
    </source>
</evidence>
<keyword evidence="4" id="KW-1185">Reference proteome</keyword>
<dbReference type="Proteomes" id="UP000024404">
    <property type="component" value="Unassembled WGS sequence"/>
</dbReference>
<feature type="signal peptide" evidence="2">
    <location>
        <begin position="1"/>
        <end position="20"/>
    </location>
</feature>
<feature type="region of interest" description="Disordered" evidence="1">
    <location>
        <begin position="89"/>
        <end position="126"/>
    </location>
</feature>
<sequence length="161" mass="17248">MLSGLIFLVPLIILQMECASQKKPTHEITNSMRSMAPPMMPPTSITPAYAKDSPVAPHPSRQTPNDTVPVEISPSTELKLNTKKNIVTDNMELEGLPEKEKDGGIRNGKAAGGDGNGGVDYHDGGIGSDFAEKSGKGDLNGFNECPDLTPDILKNILDNEY</sequence>
<feature type="chain" id="PRO_5035879998" evidence="2">
    <location>
        <begin position="21"/>
        <end position="161"/>
    </location>
</feature>
<evidence type="ECO:0000313" key="3">
    <source>
        <dbReference type="EnsemblMetazoa" id="OVOC1938.1"/>
    </source>
</evidence>
<dbReference type="OMA" id="MECASQK"/>
<organism evidence="3 4">
    <name type="scientific">Onchocerca volvulus</name>
    <dbReference type="NCBI Taxonomy" id="6282"/>
    <lineage>
        <taxon>Eukaryota</taxon>
        <taxon>Metazoa</taxon>
        <taxon>Ecdysozoa</taxon>
        <taxon>Nematoda</taxon>
        <taxon>Chromadorea</taxon>
        <taxon>Rhabditida</taxon>
        <taxon>Spirurina</taxon>
        <taxon>Spiruromorpha</taxon>
        <taxon>Filarioidea</taxon>
        <taxon>Onchocercidae</taxon>
        <taxon>Onchocerca</taxon>
    </lineage>
</organism>
<evidence type="ECO:0000256" key="2">
    <source>
        <dbReference type="SAM" id="SignalP"/>
    </source>
</evidence>
<dbReference type="EnsemblMetazoa" id="OVOC1938.1">
    <property type="protein sequence ID" value="OVOC1938.1"/>
    <property type="gene ID" value="WBGene00238747"/>
</dbReference>
<name>A0A8R1XR66_ONCVO</name>
<feature type="region of interest" description="Disordered" evidence="1">
    <location>
        <begin position="45"/>
        <end position="74"/>
    </location>
</feature>
<reference evidence="4" key="1">
    <citation type="submission" date="2013-10" db="EMBL/GenBank/DDBJ databases">
        <title>Genome sequencing of Onchocerca volvulus.</title>
        <authorList>
            <person name="Cotton J."/>
            <person name="Tsai J."/>
            <person name="Stanley E."/>
            <person name="Tracey A."/>
            <person name="Holroyd N."/>
            <person name="Lustigman S."/>
            <person name="Berriman M."/>
        </authorList>
    </citation>
    <scope>NUCLEOTIDE SEQUENCE</scope>
</reference>
<evidence type="ECO:0000313" key="4">
    <source>
        <dbReference type="Proteomes" id="UP000024404"/>
    </source>
</evidence>
<proteinExistence type="predicted"/>
<reference evidence="3" key="2">
    <citation type="submission" date="2022-06" db="UniProtKB">
        <authorList>
            <consortium name="EnsemblMetazoa"/>
        </authorList>
    </citation>
    <scope>IDENTIFICATION</scope>
</reference>
<dbReference type="AlphaFoldDB" id="A0A8R1XR66"/>
<protein>
    <submittedName>
        <fullName evidence="3">Uncharacterized protein</fullName>
    </submittedName>
</protein>